<dbReference type="EMBL" id="JAFREP010000013">
    <property type="protein sequence ID" value="MBO1319653.1"/>
    <property type="molecule type" value="Genomic_DNA"/>
</dbReference>
<evidence type="ECO:0000313" key="6">
    <source>
        <dbReference type="Proteomes" id="UP000664417"/>
    </source>
</evidence>
<dbReference type="SUPFAM" id="SSF55718">
    <property type="entry name" value="SCP-like"/>
    <property type="match status" value="1"/>
</dbReference>
<dbReference type="Pfam" id="PF01638">
    <property type="entry name" value="HxlR"/>
    <property type="match status" value="1"/>
</dbReference>
<keyword evidence="3" id="KW-0804">Transcription</keyword>
<reference evidence="5" key="1">
    <citation type="submission" date="2021-03" db="EMBL/GenBank/DDBJ databases">
        <authorList>
            <person name="Wang G."/>
        </authorList>
    </citation>
    <scope>NUCLEOTIDE SEQUENCE</scope>
    <source>
        <strain evidence="5">KCTC 12899</strain>
    </source>
</reference>
<dbReference type="PANTHER" id="PTHR33204">
    <property type="entry name" value="TRANSCRIPTIONAL REGULATOR, MARR FAMILY"/>
    <property type="match status" value="1"/>
</dbReference>
<dbReference type="Gene3D" id="3.30.1050.10">
    <property type="entry name" value="SCP2 sterol-binding domain"/>
    <property type="match status" value="1"/>
</dbReference>
<evidence type="ECO:0000313" key="5">
    <source>
        <dbReference type="EMBL" id="MBO1319653.1"/>
    </source>
</evidence>
<accession>A0A8J7U2T6</accession>
<proteinExistence type="predicted"/>
<keyword evidence="1" id="KW-0805">Transcription regulation</keyword>
<dbReference type="Proteomes" id="UP000664417">
    <property type="component" value="Unassembled WGS sequence"/>
</dbReference>
<dbReference type="SUPFAM" id="SSF46785">
    <property type="entry name" value="Winged helix' DNA-binding domain"/>
    <property type="match status" value="1"/>
</dbReference>
<comment type="caution">
    <text evidence="5">The sequence shown here is derived from an EMBL/GenBank/DDBJ whole genome shotgun (WGS) entry which is preliminary data.</text>
</comment>
<keyword evidence="2" id="KW-0238">DNA-binding</keyword>
<name>A0A8J7U2T6_9BACT</name>
<dbReference type="InterPro" id="IPR036390">
    <property type="entry name" value="WH_DNA-bd_sf"/>
</dbReference>
<gene>
    <name evidence="5" type="ORF">J3U88_14355</name>
</gene>
<dbReference type="InterPro" id="IPR002577">
    <property type="entry name" value="HTH_HxlR"/>
</dbReference>
<sequence length="215" mass="23765">MSRKRGYHQRCSLARALDVIGERWTMLLIRNLLAGPRRYKDLAADLPAMGTNLLASRLKHLEAHGLVEQALLPPPLSVKAYRLTEDGLALAPALAALAHWGMRLPPGESDAAWSPQWNALAFRARFRPETCLDRDEKYGFVIGDYHHTVHVHHGQMTYLETLREDAAFVLSAAAANFQAVFADGTLPLETALERGVLTLSGDRAAFVRCLATFAP</sequence>
<dbReference type="InterPro" id="IPR036388">
    <property type="entry name" value="WH-like_DNA-bd_sf"/>
</dbReference>
<dbReference type="PANTHER" id="PTHR33204:SF18">
    <property type="entry name" value="TRANSCRIPTIONAL REGULATORY PROTEIN"/>
    <property type="match status" value="1"/>
</dbReference>
<dbReference type="PROSITE" id="PS51118">
    <property type="entry name" value="HTH_HXLR"/>
    <property type="match status" value="1"/>
</dbReference>
<evidence type="ECO:0000256" key="3">
    <source>
        <dbReference type="ARBA" id="ARBA00023163"/>
    </source>
</evidence>
<keyword evidence="6" id="KW-1185">Reference proteome</keyword>
<dbReference type="Gene3D" id="1.10.10.10">
    <property type="entry name" value="Winged helix-like DNA-binding domain superfamily/Winged helix DNA-binding domain"/>
    <property type="match status" value="1"/>
</dbReference>
<organism evidence="5 6">
    <name type="scientific">Acanthopleuribacter pedis</name>
    <dbReference type="NCBI Taxonomy" id="442870"/>
    <lineage>
        <taxon>Bacteria</taxon>
        <taxon>Pseudomonadati</taxon>
        <taxon>Acidobacteriota</taxon>
        <taxon>Holophagae</taxon>
        <taxon>Acanthopleuribacterales</taxon>
        <taxon>Acanthopleuribacteraceae</taxon>
        <taxon>Acanthopleuribacter</taxon>
    </lineage>
</organism>
<evidence type="ECO:0000259" key="4">
    <source>
        <dbReference type="PROSITE" id="PS51118"/>
    </source>
</evidence>
<dbReference type="InterPro" id="IPR036527">
    <property type="entry name" value="SCP2_sterol-bd_dom_sf"/>
</dbReference>
<evidence type="ECO:0000256" key="2">
    <source>
        <dbReference type="ARBA" id="ARBA00023125"/>
    </source>
</evidence>
<protein>
    <submittedName>
        <fullName evidence="5">Helix-turn-helix transcriptional regulator</fullName>
    </submittedName>
</protein>
<dbReference type="RefSeq" id="WP_207859559.1">
    <property type="nucleotide sequence ID" value="NZ_JAFREP010000013.1"/>
</dbReference>
<dbReference type="AlphaFoldDB" id="A0A8J7U2T6"/>
<evidence type="ECO:0000256" key="1">
    <source>
        <dbReference type="ARBA" id="ARBA00023015"/>
    </source>
</evidence>
<feature type="domain" description="HTH hxlR-type" evidence="4">
    <location>
        <begin position="11"/>
        <end position="109"/>
    </location>
</feature>
<dbReference type="GO" id="GO:0003677">
    <property type="term" value="F:DNA binding"/>
    <property type="evidence" value="ECO:0007669"/>
    <property type="project" value="UniProtKB-KW"/>
</dbReference>